<dbReference type="SUPFAM" id="SSF51197">
    <property type="entry name" value="Clavaminate synthase-like"/>
    <property type="match status" value="1"/>
</dbReference>
<keyword evidence="4" id="KW-0560">Oxidoreductase</keyword>
<evidence type="ECO:0000256" key="2">
    <source>
        <dbReference type="ARBA" id="ARBA00022723"/>
    </source>
</evidence>
<dbReference type="InterPro" id="IPR026992">
    <property type="entry name" value="DIOX_N"/>
</dbReference>
<comment type="caution">
    <text evidence="6">The sequence shown here is derived from an EMBL/GenBank/DDBJ whole genome shotgun (WGS) entry which is preliminary data.</text>
</comment>
<evidence type="ECO:0000256" key="4">
    <source>
        <dbReference type="RuleBase" id="RU003682"/>
    </source>
</evidence>
<dbReference type="Pfam" id="PF14226">
    <property type="entry name" value="DIOX_N"/>
    <property type="match status" value="1"/>
</dbReference>
<keyword evidence="7" id="KW-1185">Reference proteome</keyword>
<gene>
    <name evidence="6" type="ORF">Nepgr_007023</name>
</gene>
<evidence type="ECO:0000313" key="7">
    <source>
        <dbReference type="Proteomes" id="UP001279734"/>
    </source>
</evidence>
<evidence type="ECO:0000256" key="1">
    <source>
        <dbReference type="ARBA" id="ARBA00008056"/>
    </source>
</evidence>
<dbReference type="Gene3D" id="2.60.120.330">
    <property type="entry name" value="B-lactam Antibiotic, Isopenicillin N Synthase, Chain"/>
    <property type="match status" value="1"/>
</dbReference>
<evidence type="ECO:0000259" key="5">
    <source>
        <dbReference type="PROSITE" id="PS51471"/>
    </source>
</evidence>
<protein>
    <recommendedName>
        <fullName evidence="5">Fe2OG dioxygenase domain-containing protein</fullName>
    </recommendedName>
</protein>
<dbReference type="GO" id="GO:0016491">
    <property type="term" value="F:oxidoreductase activity"/>
    <property type="evidence" value="ECO:0007669"/>
    <property type="project" value="UniProtKB-KW"/>
</dbReference>
<sequence length="365" mass="41269">MGTKQLAVDNNSVPTLSLRELIKQQPMASIPEQYVRVDQEPSLAVDLDAASLSIPVIDAQRLTVGEDRDSELEKLHSACKEWGLFMLVNHGIGTSLLAKLKHEIEEFFKLPLEEKMKYRQREGDYQGYGQRLLSVGDEQLDWADRFYMITNPSYMTKPYLLPQFPPSFRDALEMYLLESRKLAKEVALSIAKALKMEEQEMKELLEDGMQSVSMSYYPPCPKPELVMGLVPHSDANLITVILQVNGVDGLQVKNKDGAWIPVNFLPDSFVVNLGDILEIMSNGTFESPEHRVTVNSVKERISIAVLFNVNLEAEIGPSTGLISPQNPPLFKRIAMHKYLKDFLSRKTIGKSKIQFMRIDQQANPN</sequence>
<dbReference type="InterPro" id="IPR027443">
    <property type="entry name" value="IPNS-like_sf"/>
</dbReference>
<keyword evidence="3 4" id="KW-0408">Iron</keyword>
<proteinExistence type="inferred from homology"/>
<dbReference type="Pfam" id="PF03171">
    <property type="entry name" value="2OG-FeII_Oxy"/>
    <property type="match status" value="1"/>
</dbReference>
<dbReference type="Proteomes" id="UP001279734">
    <property type="component" value="Unassembled WGS sequence"/>
</dbReference>
<comment type="similarity">
    <text evidence="1 4">Belongs to the iron/ascorbate-dependent oxidoreductase family.</text>
</comment>
<dbReference type="EMBL" id="BSYO01000005">
    <property type="protein sequence ID" value="GMH05183.1"/>
    <property type="molecule type" value="Genomic_DNA"/>
</dbReference>
<name>A0AAD3S665_NEPGR</name>
<keyword evidence="2 4" id="KW-0479">Metal-binding</keyword>
<evidence type="ECO:0000313" key="6">
    <source>
        <dbReference type="EMBL" id="GMH05183.1"/>
    </source>
</evidence>
<feature type="domain" description="Fe2OG dioxygenase" evidence="5">
    <location>
        <begin position="205"/>
        <end position="309"/>
    </location>
</feature>
<dbReference type="AlphaFoldDB" id="A0AAD3S665"/>
<organism evidence="6 7">
    <name type="scientific">Nepenthes gracilis</name>
    <name type="common">Slender pitcher plant</name>
    <dbReference type="NCBI Taxonomy" id="150966"/>
    <lineage>
        <taxon>Eukaryota</taxon>
        <taxon>Viridiplantae</taxon>
        <taxon>Streptophyta</taxon>
        <taxon>Embryophyta</taxon>
        <taxon>Tracheophyta</taxon>
        <taxon>Spermatophyta</taxon>
        <taxon>Magnoliopsida</taxon>
        <taxon>eudicotyledons</taxon>
        <taxon>Gunneridae</taxon>
        <taxon>Pentapetalae</taxon>
        <taxon>Caryophyllales</taxon>
        <taxon>Nepenthaceae</taxon>
        <taxon>Nepenthes</taxon>
    </lineage>
</organism>
<dbReference type="FunFam" id="2.60.120.330:FF:000079">
    <property type="entry name" value="Protein SRG1"/>
    <property type="match status" value="1"/>
</dbReference>
<dbReference type="InterPro" id="IPR050295">
    <property type="entry name" value="Plant_2OG-oxidoreductases"/>
</dbReference>
<dbReference type="GO" id="GO:0046872">
    <property type="term" value="F:metal ion binding"/>
    <property type="evidence" value="ECO:0007669"/>
    <property type="project" value="UniProtKB-KW"/>
</dbReference>
<dbReference type="PANTHER" id="PTHR47991">
    <property type="entry name" value="OXOGLUTARATE/IRON-DEPENDENT DIOXYGENASE"/>
    <property type="match status" value="1"/>
</dbReference>
<dbReference type="PROSITE" id="PS51471">
    <property type="entry name" value="FE2OG_OXY"/>
    <property type="match status" value="1"/>
</dbReference>
<evidence type="ECO:0000256" key="3">
    <source>
        <dbReference type="ARBA" id="ARBA00023004"/>
    </source>
</evidence>
<accession>A0AAD3S665</accession>
<reference evidence="6" key="1">
    <citation type="submission" date="2023-05" db="EMBL/GenBank/DDBJ databases">
        <title>Nepenthes gracilis genome sequencing.</title>
        <authorList>
            <person name="Fukushima K."/>
        </authorList>
    </citation>
    <scope>NUCLEOTIDE SEQUENCE</scope>
    <source>
        <strain evidence="6">SING2019-196</strain>
    </source>
</reference>
<dbReference type="InterPro" id="IPR044861">
    <property type="entry name" value="IPNS-like_FE2OG_OXY"/>
</dbReference>
<dbReference type="InterPro" id="IPR005123">
    <property type="entry name" value="Oxoglu/Fe-dep_dioxygenase_dom"/>
</dbReference>